<dbReference type="GeneID" id="20189429"/>
<dbReference type="VEuPathDB" id="FungiDB:PPTG_20830"/>
<accession>W2RHL3</accession>
<protein>
    <submittedName>
        <fullName evidence="1">Uncharacterized protein</fullName>
    </submittedName>
</protein>
<reference evidence="1 2" key="2">
    <citation type="submission" date="2013-11" db="EMBL/GenBank/DDBJ databases">
        <title>The Genome Sequence of Phytophthora parasitica INRA-310.</title>
        <authorList>
            <consortium name="The Broad Institute Genomics Platform"/>
            <person name="Russ C."/>
            <person name="Tyler B."/>
            <person name="Panabieres F."/>
            <person name="Shan W."/>
            <person name="Tripathy S."/>
            <person name="Grunwald N."/>
            <person name="Machado M."/>
            <person name="Johnson C.S."/>
            <person name="Arredondo F."/>
            <person name="Hong C."/>
            <person name="Coffey M."/>
            <person name="Young S.K."/>
            <person name="Zeng Q."/>
            <person name="Gargeya S."/>
            <person name="Fitzgerald M."/>
            <person name="Abouelleil A."/>
            <person name="Alvarado L."/>
            <person name="Chapman S.B."/>
            <person name="Gainer-Dewar J."/>
            <person name="Goldberg J."/>
            <person name="Griggs A."/>
            <person name="Gujja S."/>
            <person name="Hansen M."/>
            <person name="Howarth C."/>
            <person name="Imamovic A."/>
            <person name="Ireland A."/>
            <person name="Larimer J."/>
            <person name="McCowan C."/>
            <person name="Murphy C."/>
            <person name="Pearson M."/>
            <person name="Poon T.W."/>
            <person name="Priest M."/>
            <person name="Roberts A."/>
            <person name="Saif S."/>
            <person name="Shea T."/>
            <person name="Sykes S."/>
            <person name="Wortman J."/>
            <person name="Nusbaum C."/>
            <person name="Birren B."/>
        </authorList>
    </citation>
    <scope>NUCLEOTIDE SEQUENCE [LARGE SCALE GENOMIC DNA]</scope>
    <source>
        <strain evidence="1 2">INRA-310</strain>
    </source>
</reference>
<proteinExistence type="predicted"/>
<reference evidence="2" key="1">
    <citation type="submission" date="2011-12" db="EMBL/GenBank/DDBJ databases">
        <authorList>
            <consortium name="The Broad Institute Genome Sequencing Platform"/>
            <person name="Russ C."/>
            <person name="Tyler B."/>
            <person name="Panabieres F."/>
            <person name="Shan W."/>
            <person name="Tripathy S."/>
            <person name="Grunwald N."/>
            <person name="Machado M."/>
            <person name="Young S.K."/>
            <person name="Zeng Q."/>
            <person name="Gargeya S."/>
            <person name="Fitzgerald M."/>
            <person name="Haas B."/>
            <person name="Abouelleil A."/>
            <person name="Alvarado L."/>
            <person name="Arachchi H.M."/>
            <person name="Berlin A."/>
            <person name="Chapman S.B."/>
            <person name="Gearin G."/>
            <person name="Goldberg J."/>
            <person name="Griggs A."/>
            <person name="Gujja S."/>
            <person name="Hansen M."/>
            <person name="Heiman D."/>
            <person name="Howarth C."/>
            <person name="Larimer J."/>
            <person name="Lui A."/>
            <person name="MacDonald P.J.P."/>
            <person name="McCowen C."/>
            <person name="Montmayeur A."/>
            <person name="Murphy C."/>
            <person name="Neiman D."/>
            <person name="Pearson M."/>
            <person name="Priest M."/>
            <person name="Roberts A."/>
            <person name="Saif S."/>
            <person name="Shea T."/>
            <person name="Sisk P."/>
            <person name="Stolte C."/>
            <person name="Sykes S."/>
            <person name="Wortman J."/>
            <person name="Nusbaum C."/>
            <person name="Birren B."/>
        </authorList>
    </citation>
    <scope>NUCLEOTIDE SEQUENCE [LARGE SCALE GENOMIC DNA]</scope>
    <source>
        <strain evidence="2">INRA-310</strain>
    </source>
</reference>
<name>W2RHL3_PHYN3</name>
<dbReference type="Proteomes" id="UP000018817">
    <property type="component" value="Unassembled WGS sequence"/>
</dbReference>
<dbReference type="EMBL" id="KI669561">
    <property type="protein sequence ID" value="ETN24867.1"/>
    <property type="molecule type" value="Genomic_DNA"/>
</dbReference>
<gene>
    <name evidence="1" type="ORF">PPTG_20830</name>
</gene>
<sequence length="72" mass="8182">MSLGSSRRKGDLVDVPYKQLPLSLFEYLQNEGCRSSVPSQTPQLVYLYRRNAVSRRIDMNLVSLRPGVSNPQ</sequence>
<dbReference type="AlphaFoldDB" id="W2RHL3"/>
<evidence type="ECO:0000313" key="1">
    <source>
        <dbReference type="EMBL" id="ETN24867.1"/>
    </source>
</evidence>
<dbReference type="RefSeq" id="XP_008891277.1">
    <property type="nucleotide sequence ID" value="XM_008893029.1"/>
</dbReference>
<evidence type="ECO:0000313" key="2">
    <source>
        <dbReference type="Proteomes" id="UP000018817"/>
    </source>
</evidence>
<organism evidence="1 2">
    <name type="scientific">Phytophthora nicotianae (strain INRA-310)</name>
    <name type="common">Phytophthora parasitica</name>
    <dbReference type="NCBI Taxonomy" id="761204"/>
    <lineage>
        <taxon>Eukaryota</taxon>
        <taxon>Sar</taxon>
        <taxon>Stramenopiles</taxon>
        <taxon>Oomycota</taxon>
        <taxon>Peronosporomycetes</taxon>
        <taxon>Peronosporales</taxon>
        <taxon>Peronosporaceae</taxon>
        <taxon>Phytophthora</taxon>
    </lineage>
</organism>